<gene>
    <name evidence="1" type="ORF">KME15_13490</name>
</gene>
<dbReference type="InterPro" id="IPR019728">
    <property type="entry name" value="DUF2605"/>
</dbReference>
<protein>
    <submittedName>
        <fullName evidence="1">DUF2605 domain-containing protein</fullName>
    </submittedName>
</protein>
<proteinExistence type="predicted"/>
<evidence type="ECO:0000313" key="1">
    <source>
        <dbReference type="EMBL" id="MBW4659684.1"/>
    </source>
</evidence>
<evidence type="ECO:0000313" key="2">
    <source>
        <dbReference type="Proteomes" id="UP000757435"/>
    </source>
</evidence>
<dbReference type="EMBL" id="JAHHHD010000013">
    <property type="protein sequence ID" value="MBW4659684.1"/>
    <property type="molecule type" value="Genomic_DNA"/>
</dbReference>
<organism evidence="1 2">
    <name type="scientific">Drouetiella hepatica Uher 2000/2452</name>
    <dbReference type="NCBI Taxonomy" id="904376"/>
    <lineage>
        <taxon>Bacteria</taxon>
        <taxon>Bacillati</taxon>
        <taxon>Cyanobacteriota</taxon>
        <taxon>Cyanophyceae</taxon>
        <taxon>Oculatellales</taxon>
        <taxon>Oculatellaceae</taxon>
        <taxon>Drouetiella</taxon>
    </lineage>
</organism>
<dbReference type="AlphaFoldDB" id="A0A951QBT4"/>
<accession>A0A951QBT4</accession>
<reference evidence="1" key="1">
    <citation type="submission" date="2021-05" db="EMBL/GenBank/DDBJ databases">
        <authorList>
            <person name="Pietrasiak N."/>
            <person name="Ward R."/>
            <person name="Stajich J.E."/>
            <person name="Kurbessoian T."/>
        </authorList>
    </citation>
    <scope>NUCLEOTIDE SEQUENCE</scope>
    <source>
        <strain evidence="1">UHER 2000/2452</strain>
    </source>
</reference>
<dbReference type="Proteomes" id="UP000757435">
    <property type="component" value="Unassembled WGS sequence"/>
</dbReference>
<dbReference type="Pfam" id="PF10792">
    <property type="entry name" value="DUF2605"/>
    <property type="match status" value="1"/>
</dbReference>
<sequence length="109" mass="12515">MLDSSPSFQSKSDLLKTVLQPLLEDFQYWFNQGRSLLETHRLDFLSVGQQADLLERIKQAEQELAASQALFNATDGQVGVDTAVMVSWHRLITECWQVKRQFRTEDQGV</sequence>
<comment type="caution">
    <text evidence="1">The sequence shown here is derived from an EMBL/GenBank/DDBJ whole genome shotgun (WGS) entry which is preliminary data.</text>
</comment>
<reference evidence="1" key="2">
    <citation type="journal article" date="2022" name="Microbiol. Resour. Announc.">
        <title>Metagenome Sequencing to Explore Phylogenomics of Terrestrial Cyanobacteria.</title>
        <authorList>
            <person name="Ward R.D."/>
            <person name="Stajich J.E."/>
            <person name="Johansen J.R."/>
            <person name="Huntemann M."/>
            <person name="Clum A."/>
            <person name="Foster B."/>
            <person name="Foster B."/>
            <person name="Roux S."/>
            <person name="Palaniappan K."/>
            <person name="Varghese N."/>
            <person name="Mukherjee S."/>
            <person name="Reddy T.B.K."/>
            <person name="Daum C."/>
            <person name="Copeland A."/>
            <person name="Chen I.A."/>
            <person name="Ivanova N.N."/>
            <person name="Kyrpides N.C."/>
            <person name="Shapiro N."/>
            <person name="Eloe-Fadrosh E.A."/>
            <person name="Pietrasiak N."/>
        </authorList>
    </citation>
    <scope>NUCLEOTIDE SEQUENCE</scope>
    <source>
        <strain evidence="1">UHER 2000/2452</strain>
    </source>
</reference>
<name>A0A951QBT4_9CYAN</name>